<evidence type="ECO:0000256" key="2">
    <source>
        <dbReference type="SAM" id="Phobius"/>
    </source>
</evidence>
<evidence type="ECO:0000259" key="3">
    <source>
        <dbReference type="PROSITE" id="PS51011"/>
    </source>
</evidence>
<organism evidence="4 5">
    <name type="scientific">Tanacetum coccineum</name>
    <dbReference type="NCBI Taxonomy" id="301880"/>
    <lineage>
        <taxon>Eukaryota</taxon>
        <taxon>Viridiplantae</taxon>
        <taxon>Streptophyta</taxon>
        <taxon>Embryophyta</taxon>
        <taxon>Tracheophyta</taxon>
        <taxon>Spermatophyta</taxon>
        <taxon>Magnoliopsida</taxon>
        <taxon>eudicotyledons</taxon>
        <taxon>Gunneridae</taxon>
        <taxon>Pentapetalae</taxon>
        <taxon>asterids</taxon>
        <taxon>campanulids</taxon>
        <taxon>Asterales</taxon>
        <taxon>Asteraceae</taxon>
        <taxon>Asteroideae</taxon>
        <taxon>Anthemideae</taxon>
        <taxon>Anthemidinae</taxon>
        <taxon>Tanacetum</taxon>
    </lineage>
</organism>
<dbReference type="Proteomes" id="UP001151760">
    <property type="component" value="Unassembled WGS sequence"/>
</dbReference>
<reference evidence="4" key="1">
    <citation type="journal article" date="2022" name="Int. J. Mol. Sci.">
        <title>Draft Genome of Tanacetum Coccineum: Genomic Comparison of Closely Related Tanacetum-Family Plants.</title>
        <authorList>
            <person name="Yamashiro T."/>
            <person name="Shiraishi A."/>
            <person name="Nakayama K."/>
            <person name="Satake H."/>
        </authorList>
    </citation>
    <scope>NUCLEOTIDE SEQUENCE</scope>
</reference>
<feature type="compositionally biased region" description="Polar residues" evidence="1">
    <location>
        <begin position="781"/>
        <end position="803"/>
    </location>
</feature>
<sequence>MVNYKRVMESNWHSFTVGIDSQVLSSSDDNKVITAACACLFSLICCFIVAFIVGIFHVHIFPYSPAPFPWNLIKIVQKEVPPNTPRWANQKKQLSLKGKQFLKQKVEEVGSDQGNWNDIWFVSSAYKRHMSHTRTLFRRMVEGFKKEGTEEQNKKSIFSYGVGEAIVETKEGSLNKFVDAMGGYMNVTFNDKWYQVANILGLANEHHETVKEVYKEYIGMVKVYYEEAKRSRHGEPRDVAENCRGTAEKERPQVDAKINAEVEEMPDETPRKRSRTWHQSPCSDPWVKQLHRNTKVVLDKRNVQKEAPPNTPRWANQKKQLSPKGKQFLRQKVEEVVSYNSSKIQPTRKQIGETSDLSKKDKRARCYICKKKGHVYWKCTNKGIHTKIQEATMTNPTISKGQETLKYEPEKTHVTTDYMVEGSDQGNWNDIWFVSSAYKRHMSHTRTLFRRMMERFKKEGTEEQNKKSIFSYGVGEAIVETKEGSLVIPNVLYTPETTLNILSIDQLEEQGFIVTYGNGTCGLKYMFDNGKRPLEVQDEGMMAKDEGSMIECHNKHLDEYSQSIDPEEECSLIKGMEDLKMDKGDVQDYIDNEYLSLNGTLYFMKVNTFPRFIAFLDLIKIDKLVYGNWEILKGKFMEMIEWFYMGYLKQEVLGELPPIIGVIRIDLLGLYKFVDAMGGYMNVTFNDKWYQVANILGLANEHHETVKEVYKEYIGMVKVYYEEAKRSRHGEPRDVAENCRGTAEKERPQVDAKINAEVEEMPDETPRKRSRTVREDVNMEDANNGSNYEATNQGKETSTSSSDDFVIIT</sequence>
<dbReference type="Pfam" id="PF22936">
    <property type="entry name" value="Pol_BBD"/>
    <property type="match status" value="1"/>
</dbReference>
<evidence type="ECO:0000313" key="4">
    <source>
        <dbReference type="EMBL" id="GJS64187.1"/>
    </source>
</evidence>
<accession>A0ABQ4XFY7</accession>
<dbReference type="InterPro" id="IPR001606">
    <property type="entry name" value="ARID_dom"/>
</dbReference>
<evidence type="ECO:0000313" key="5">
    <source>
        <dbReference type="Proteomes" id="UP001151760"/>
    </source>
</evidence>
<feature type="region of interest" description="Disordered" evidence="1">
    <location>
        <begin position="264"/>
        <end position="285"/>
    </location>
</feature>
<dbReference type="PANTHER" id="PTHR46410:SF26">
    <property type="entry name" value="BULB-TYPE LECTIN DOMAIN-CONTAINING PROTEIN-RELATED"/>
    <property type="match status" value="1"/>
</dbReference>
<keyword evidence="2" id="KW-0812">Transmembrane</keyword>
<name>A0ABQ4XFY7_9ASTR</name>
<dbReference type="EMBL" id="BQNB010009485">
    <property type="protein sequence ID" value="GJS64187.1"/>
    <property type="molecule type" value="Genomic_DNA"/>
</dbReference>
<dbReference type="InterPro" id="IPR054722">
    <property type="entry name" value="PolX-like_BBD"/>
</dbReference>
<keyword evidence="2" id="KW-0472">Membrane</keyword>
<feature type="region of interest" description="Disordered" evidence="1">
    <location>
        <begin position="730"/>
        <end position="809"/>
    </location>
</feature>
<dbReference type="SUPFAM" id="SSF46774">
    <property type="entry name" value="ARID-like"/>
    <property type="match status" value="2"/>
</dbReference>
<proteinExistence type="predicted"/>
<feature type="domain" description="ARID" evidence="3">
    <location>
        <begin position="630"/>
        <end position="722"/>
    </location>
</feature>
<keyword evidence="5" id="KW-1185">Reference proteome</keyword>
<feature type="transmembrane region" description="Helical" evidence="2">
    <location>
        <begin position="32"/>
        <end position="56"/>
    </location>
</feature>
<gene>
    <name evidence="4" type="ORF">Tco_0678751</name>
</gene>
<protein>
    <submittedName>
        <fullName evidence="4">ARID DNA-binding domain-containing protein</fullName>
    </submittedName>
</protein>
<keyword evidence="2" id="KW-1133">Transmembrane helix</keyword>
<dbReference type="GO" id="GO:0003677">
    <property type="term" value="F:DNA binding"/>
    <property type="evidence" value="ECO:0007669"/>
    <property type="project" value="UniProtKB-KW"/>
</dbReference>
<feature type="compositionally biased region" description="Basic and acidic residues" evidence="1">
    <location>
        <begin position="764"/>
        <end position="777"/>
    </location>
</feature>
<evidence type="ECO:0000256" key="1">
    <source>
        <dbReference type="SAM" id="MobiDB-lite"/>
    </source>
</evidence>
<dbReference type="PANTHER" id="PTHR46410">
    <property type="entry name" value="AT-RICH INTERACTIVE DOMAIN-CONTAINING PROTEIN 2"/>
    <property type="match status" value="1"/>
</dbReference>
<keyword evidence="4" id="KW-0238">DNA-binding</keyword>
<dbReference type="SMART" id="SM00501">
    <property type="entry name" value="BRIGHT"/>
    <property type="match status" value="1"/>
</dbReference>
<dbReference type="Gene3D" id="1.10.150.60">
    <property type="entry name" value="ARID DNA-binding domain"/>
    <property type="match status" value="2"/>
</dbReference>
<reference evidence="4" key="2">
    <citation type="submission" date="2022-01" db="EMBL/GenBank/DDBJ databases">
        <authorList>
            <person name="Yamashiro T."/>
            <person name="Shiraishi A."/>
            <person name="Satake H."/>
            <person name="Nakayama K."/>
        </authorList>
    </citation>
    <scope>NUCLEOTIDE SEQUENCE</scope>
</reference>
<dbReference type="Pfam" id="PF01388">
    <property type="entry name" value="ARID"/>
    <property type="match status" value="1"/>
</dbReference>
<dbReference type="InterPro" id="IPR036431">
    <property type="entry name" value="ARID_dom_sf"/>
</dbReference>
<comment type="caution">
    <text evidence="4">The sequence shown here is derived from an EMBL/GenBank/DDBJ whole genome shotgun (WGS) entry which is preliminary data.</text>
</comment>
<dbReference type="PROSITE" id="PS51011">
    <property type="entry name" value="ARID"/>
    <property type="match status" value="1"/>
</dbReference>
<dbReference type="CDD" id="cd16100">
    <property type="entry name" value="ARID"/>
    <property type="match status" value="1"/>
</dbReference>
<feature type="compositionally biased region" description="Basic and acidic residues" evidence="1">
    <location>
        <begin position="730"/>
        <end position="756"/>
    </location>
</feature>
<feature type="region of interest" description="Disordered" evidence="1">
    <location>
        <begin position="304"/>
        <end position="325"/>
    </location>
</feature>